<dbReference type="KEGG" id="mfol:DXT68_08300"/>
<dbReference type="RefSeq" id="WP_045255117.1">
    <property type="nucleotide sequence ID" value="NZ_CP031425.1"/>
</dbReference>
<evidence type="ECO:0000313" key="2">
    <source>
        <dbReference type="Proteomes" id="UP000033572"/>
    </source>
</evidence>
<dbReference type="PATRIC" id="fig|104336.4.peg.2826"/>
<protein>
    <submittedName>
        <fullName evidence="1">Uncharacterized protein</fullName>
    </submittedName>
</protein>
<dbReference type="AlphaFoldDB" id="A0A0F0KEK5"/>
<comment type="caution">
    <text evidence="1">The sequence shown here is derived from an EMBL/GenBank/DDBJ whole genome shotgun (WGS) entry which is preliminary data.</text>
</comment>
<proteinExistence type="predicted"/>
<keyword evidence="2" id="KW-1185">Reference proteome</keyword>
<name>A0A0F0KEK5_9MICO</name>
<organism evidence="1 2">
    <name type="scientific">Microbacterium foliorum</name>
    <dbReference type="NCBI Taxonomy" id="104336"/>
    <lineage>
        <taxon>Bacteria</taxon>
        <taxon>Bacillati</taxon>
        <taxon>Actinomycetota</taxon>
        <taxon>Actinomycetes</taxon>
        <taxon>Micrococcales</taxon>
        <taxon>Microbacteriaceae</taxon>
        <taxon>Microbacterium</taxon>
    </lineage>
</organism>
<dbReference type="Proteomes" id="UP000033572">
    <property type="component" value="Unassembled WGS sequence"/>
</dbReference>
<evidence type="ECO:0000313" key="1">
    <source>
        <dbReference type="EMBL" id="KJL17686.1"/>
    </source>
</evidence>
<gene>
    <name evidence="1" type="ORF">RN50_02783</name>
</gene>
<sequence>MDDLTIEPAVDDRLLGPRPQIGAPPEVILPPTAGDDVVLPALRTGSIGIRYRLKRRFRTYDAIACVPAYLAQTRSDATVLGPGGERIHGREVYVPVLVGGVAVEATNENLDAIIRGSIPDGMIVADHPAAAEQEFVRCMRPSLDRYLLIDREIWIRASMQPIS</sequence>
<reference evidence="1 2" key="1">
    <citation type="submission" date="2015-02" db="EMBL/GenBank/DDBJ databases">
        <title>Draft genome sequences of ten Microbacterium spp. with emphasis on heavy metal contaminated environments.</title>
        <authorList>
            <person name="Corretto E."/>
        </authorList>
    </citation>
    <scope>NUCLEOTIDE SEQUENCE [LARGE SCALE GENOMIC DNA]</scope>
    <source>
        <strain evidence="1 2">DSM 12966</strain>
    </source>
</reference>
<dbReference type="GeneID" id="94444390"/>
<dbReference type="EMBL" id="JYIU01000046">
    <property type="protein sequence ID" value="KJL17686.1"/>
    <property type="molecule type" value="Genomic_DNA"/>
</dbReference>
<accession>A0A0F0KEK5</accession>